<dbReference type="InterPro" id="IPR006913">
    <property type="entry name" value="CENP-V/GFA"/>
</dbReference>
<dbReference type="InterPro" id="IPR011057">
    <property type="entry name" value="Mss4-like_sf"/>
</dbReference>
<organism evidence="5 6">
    <name type="scientific">Aspergillus oryzae var. brunneus</name>
    <dbReference type="NCBI Taxonomy" id="332754"/>
    <lineage>
        <taxon>Eukaryota</taxon>
        <taxon>Fungi</taxon>
        <taxon>Dikarya</taxon>
        <taxon>Ascomycota</taxon>
        <taxon>Pezizomycotina</taxon>
        <taxon>Eurotiomycetes</taxon>
        <taxon>Eurotiomycetidae</taxon>
        <taxon>Eurotiales</taxon>
        <taxon>Aspergillaceae</taxon>
        <taxon>Aspergillus</taxon>
        <taxon>Aspergillus subgen. Circumdati</taxon>
    </lineage>
</organism>
<comment type="similarity">
    <text evidence="1">Belongs to the Gfa family.</text>
</comment>
<keyword evidence="2" id="KW-0479">Metal-binding</keyword>
<comment type="caution">
    <text evidence="5">The sequence shown here is derived from an EMBL/GenBank/DDBJ whole genome shotgun (WGS) entry which is preliminary data.</text>
</comment>
<evidence type="ECO:0000256" key="3">
    <source>
        <dbReference type="ARBA" id="ARBA00022833"/>
    </source>
</evidence>
<sequence length="166" mass="18439">MEDNYFHSGKNPHQHVPHLGQCYVLSWRYVFIWLTPTLYLNADMMATLSLIHDKRYLVTSAPFTSHICGAFVSCSITGLRIAAGEPSFYDVTGASGKNNRHFFCGKCGSSLFTELELMADKTVIKAGTLDGGEANLRNKVDVEFYTKDRVSYLCAVQGAKQETLLG</sequence>
<name>A0ABQ6KHM7_ASPOZ</name>
<keyword evidence="6" id="KW-1185">Reference proteome</keyword>
<dbReference type="EMBL" id="BSYB01000003">
    <property type="protein sequence ID" value="GMG41669.1"/>
    <property type="molecule type" value="Genomic_DNA"/>
</dbReference>
<keyword evidence="3" id="KW-0862">Zinc</keyword>
<evidence type="ECO:0000259" key="4">
    <source>
        <dbReference type="Pfam" id="PF04828"/>
    </source>
</evidence>
<evidence type="ECO:0000256" key="2">
    <source>
        <dbReference type="ARBA" id="ARBA00022723"/>
    </source>
</evidence>
<evidence type="ECO:0000256" key="1">
    <source>
        <dbReference type="ARBA" id="ARBA00005495"/>
    </source>
</evidence>
<evidence type="ECO:0000313" key="6">
    <source>
        <dbReference type="Proteomes" id="UP001165189"/>
    </source>
</evidence>
<accession>A0ABQ6KHM7</accession>
<dbReference type="Proteomes" id="UP001165189">
    <property type="component" value="Unassembled WGS sequence"/>
</dbReference>
<protein>
    <submittedName>
        <fullName evidence="5">Unnamed protein product</fullName>
    </submittedName>
</protein>
<evidence type="ECO:0000313" key="5">
    <source>
        <dbReference type="EMBL" id="GMG41669.1"/>
    </source>
</evidence>
<gene>
    <name evidence="5" type="ORF">Aory05_000085300</name>
</gene>
<feature type="domain" description="CENP-V/GFA" evidence="4">
    <location>
        <begin position="72"/>
        <end position="147"/>
    </location>
</feature>
<dbReference type="Gene3D" id="2.170.150.70">
    <property type="match status" value="1"/>
</dbReference>
<dbReference type="Pfam" id="PF04828">
    <property type="entry name" value="GFA"/>
    <property type="match status" value="1"/>
</dbReference>
<proteinExistence type="inferred from homology"/>
<reference evidence="5" key="1">
    <citation type="submission" date="2023-04" db="EMBL/GenBank/DDBJ databases">
        <title>Aspergillus oryzae var. brunneus NBRC 4377.</title>
        <authorList>
            <person name="Ichikawa N."/>
            <person name="Sato H."/>
            <person name="Tonouchi N."/>
        </authorList>
    </citation>
    <scope>NUCLEOTIDE SEQUENCE</scope>
    <source>
        <strain evidence="5">NBRC 4377</strain>
    </source>
</reference>
<dbReference type="SUPFAM" id="SSF51316">
    <property type="entry name" value="Mss4-like"/>
    <property type="match status" value="1"/>
</dbReference>